<gene>
    <name evidence="1" type="ORF">LCGC14_1490390</name>
</gene>
<protein>
    <submittedName>
        <fullName evidence="1">Uncharacterized protein</fullName>
    </submittedName>
</protein>
<dbReference type="AlphaFoldDB" id="A0A0F9LME5"/>
<accession>A0A0F9LME5</accession>
<reference evidence="1" key="1">
    <citation type="journal article" date="2015" name="Nature">
        <title>Complex archaea that bridge the gap between prokaryotes and eukaryotes.</title>
        <authorList>
            <person name="Spang A."/>
            <person name="Saw J.H."/>
            <person name="Jorgensen S.L."/>
            <person name="Zaremba-Niedzwiedzka K."/>
            <person name="Martijn J."/>
            <person name="Lind A.E."/>
            <person name="van Eijk R."/>
            <person name="Schleper C."/>
            <person name="Guy L."/>
            <person name="Ettema T.J."/>
        </authorList>
    </citation>
    <scope>NUCLEOTIDE SEQUENCE</scope>
</reference>
<dbReference type="EMBL" id="LAZR01010709">
    <property type="protein sequence ID" value="KKM65520.1"/>
    <property type="molecule type" value="Genomic_DNA"/>
</dbReference>
<feature type="non-terminal residue" evidence="1">
    <location>
        <position position="1"/>
    </location>
</feature>
<evidence type="ECO:0000313" key="1">
    <source>
        <dbReference type="EMBL" id="KKM65520.1"/>
    </source>
</evidence>
<comment type="caution">
    <text evidence="1">The sequence shown here is derived from an EMBL/GenBank/DDBJ whole genome shotgun (WGS) entry which is preliminary data.</text>
</comment>
<proteinExistence type="predicted"/>
<organism evidence="1">
    <name type="scientific">marine sediment metagenome</name>
    <dbReference type="NCBI Taxonomy" id="412755"/>
    <lineage>
        <taxon>unclassified sequences</taxon>
        <taxon>metagenomes</taxon>
        <taxon>ecological metagenomes</taxon>
    </lineage>
</organism>
<name>A0A0F9LME5_9ZZZZ</name>
<sequence>DYDKGYRSDCTFESKDSKYKARDNKKVLV</sequence>